<dbReference type="Gene3D" id="1.20.1250.20">
    <property type="entry name" value="MFS general substrate transporter like domains"/>
    <property type="match status" value="2"/>
</dbReference>
<keyword evidence="3 6" id="KW-0812">Transmembrane</keyword>
<feature type="transmembrane region" description="Helical" evidence="6">
    <location>
        <begin position="274"/>
        <end position="295"/>
    </location>
</feature>
<evidence type="ECO:0000256" key="5">
    <source>
        <dbReference type="ARBA" id="ARBA00023136"/>
    </source>
</evidence>
<evidence type="ECO:0000256" key="3">
    <source>
        <dbReference type="ARBA" id="ARBA00022692"/>
    </source>
</evidence>
<comment type="caution">
    <text evidence="7">The sequence shown here is derived from an EMBL/GenBank/DDBJ whole genome shotgun (WGS) entry which is preliminary data.</text>
</comment>
<feature type="transmembrane region" description="Helical" evidence="6">
    <location>
        <begin position="51"/>
        <end position="80"/>
    </location>
</feature>
<feature type="transmembrane region" description="Helical" evidence="6">
    <location>
        <begin position="194"/>
        <end position="214"/>
    </location>
</feature>
<comment type="subcellular location">
    <subcellularLocation>
        <location evidence="1">Membrane</location>
        <topology evidence="1">Multi-pass membrane protein</topology>
    </subcellularLocation>
</comment>
<dbReference type="EMBL" id="JAAIUW010000006">
    <property type="protein sequence ID" value="KAF7825510.1"/>
    <property type="molecule type" value="Genomic_DNA"/>
</dbReference>
<dbReference type="Pfam" id="PF00854">
    <property type="entry name" value="PTR2"/>
    <property type="match status" value="1"/>
</dbReference>
<dbReference type="OrthoDB" id="1181826at2759"/>
<evidence type="ECO:0000256" key="1">
    <source>
        <dbReference type="ARBA" id="ARBA00004141"/>
    </source>
</evidence>
<accession>A0A834TP67</accession>
<reference evidence="7" key="1">
    <citation type="submission" date="2020-09" db="EMBL/GenBank/DDBJ databases">
        <title>Genome-Enabled Discovery of Anthraquinone Biosynthesis in Senna tora.</title>
        <authorList>
            <person name="Kang S.-H."/>
            <person name="Pandey R.P."/>
            <person name="Lee C.-M."/>
            <person name="Sim J.-S."/>
            <person name="Jeong J.-T."/>
            <person name="Choi B.-S."/>
            <person name="Jung M."/>
            <person name="Ginzburg D."/>
            <person name="Zhao K."/>
            <person name="Won S.Y."/>
            <person name="Oh T.-J."/>
            <person name="Yu Y."/>
            <person name="Kim N.-H."/>
            <person name="Lee O.R."/>
            <person name="Lee T.-H."/>
            <person name="Bashyal P."/>
            <person name="Kim T.-S."/>
            <person name="Lee W.-H."/>
            <person name="Kawkins C."/>
            <person name="Kim C.-K."/>
            <person name="Kim J.S."/>
            <person name="Ahn B.O."/>
            <person name="Rhee S.Y."/>
            <person name="Sohng J.K."/>
        </authorList>
    </citation>
    <scope>NUCLEOTIDE SEQUENCE</scope>
    <source>
        <tissue evidence="7">Leaf</tissue>
    </source>
</reference>
<keyword evidence="4 6" id="KW-1133">Transmembrane helix</keyword>
<evidence type="ECO:0000256" key="6">
    <source>
        <dbReference type="SAM" id="Phobius"/>
    </source>
</evidence>
<keyword evidence="5 6" id="KW-0472">Membrane</keyword>
<dbReference type="PANTHER" id="PTHR11654">
    <property type="entry name" value="OLIGOPEPTIDE TRANSPORTER-RELATED"/>
    <property type="match status" value="1"/>
</dbReference>
<proteinExistence type="inferred from homology"/>
<feature type="transmembrane region" description="Helical" evidence="6">
    <location>
        <begin position="114"/>
        <end position="138"/>
    </location>
</feature>
<feature type="transmembrane region" description="Helical" evidence="6">
    <location>
        <begin position="21"/>
        <end position="45"/>
    </location>
</feature>
<name>A0A834TP67_9FABA</name>
<comment type="similarity">
    <text evidence="2">Belongs to the major facilitator superfamily. Proton-dependent oligopeptide transporter (POT/PTR) (TC 2.A.17) family.</text>
</comment>
<evidence type="ECO:0000313" key="7">
    <source>
        <dbReference type="EMBL" id="KAF7825510.1"/>
    </source>
</evidence>
<dbReference type="GO" id="GO:0016020">
    <property type="term" value="C:membrane"/>
    <property type="evidence" value="ECO:0007669"/>
    <property type="project" value="UniProtKB-SubCell"/>
</dbReference>
<dbReference type="GO" id="GO:0022857">
    <property type="term" value="F:transmembrane transporter activity"/>
    <property type="evidence" value="ECO:0007669"/>
    <property type="project" value="InterPro"/>
</dbReference>
<dbReference type="InterPro" id="IPR000109">
    <property type="entry name" value="POT_fam"/>
</dbReference>
<feature type="transmembrane region" description="Helical" evidence="6">
    <location>
        <begin position="87"/>
        <end position="108"/>
    </location>
</feature>
<dbReference type="AlphaFoldDB" id="A0A834TP67"/>
<evidence type="ECO:0000256" key="2">
    <source>
        <dbReference type="ARBA" id="ARBA00005982"/>
    </source>
</evidence>
<sequence length="423" mass="47201">MASKTERIKAWVSNNVVVTKAVFFILGLVVSQSIVEYMVVCKLMLFLEEKIGPILIVSSIIINAFDGVSSLFPFLLAYIAHAYTNSFNVTVFTTGAYAMGLILLWVTAEFDEHSMFYVALVLIALGKSGRGSTLQSFLQDQLMMKKMKDHNHNHNHTRETPISEQHQNAGITITDEPHTDQVLLHLHLHLPTKIWWHSAWICGYVISLCALGNATHHHSWSKHLEISALLVATAHLVFYSGFFCYAYIYNQDPPRRPFGIADFRELKPDTYKEILLWAAFIGYSLVLATGNTLFIAQTSSTKFVGSKGIINPVSLFFVLKSFICDIVVFLFWCVVEAKKKVVGTTNTITMVRIGGGMICGVLCCVIAREVEIQRLDLIRKEGILSPNDTSSAMGVLWLTPQYCLLGLMEGLAGGGFVTHNQRN</sequence>
<dbReference type="InterPro" id="IPR036259">
    <property type="entry name" value="MFS_trans_sf"/>
</dbReference>
<feature type="transmembrane region" description="Helical" evidence="6">
    <location>
        <begin position="226"/>
        <end position="248"/>
    </location>
</feature>
<organism evidence="7 8">
    <name type="scientific">Senna tora</name>
    <dbReference type="NCBI Taxonomy" id="362788"/>
    <lineage>
        <taxon>Eukaryota</taxon>
        <taxon>Viridiplantae</taxon>
        <taxon>Streptophyta</taxon>
        <taxon>Embryophyta</taxon>
        <taxon>Tracheophyta</taxon>
        <taxon>Spermatophyta</taxon>
        <taxon>Magnoliopsida</taxon>
        <taxon>eudicotyledons</taxon>
        <taxon>Gunneridae</taxon>
        <taxon>Pentapetalae</taxon>
        <taxon>rosids</taxon>
        <taxon>fabids</taxon>
        <taxon>Fabales</taxon>
        <taxon>Fabaceae</taxon>
        <taxon>Caesalpinioideae</taxon>
        <taxon>Cassia clade</taxon>
        <taxon>Senna</taxon>
    </lineage>
</organism>
<dbReference type="Proteomes" id="UP000634136">
    <property type="component" value="Unassembled WGS sequence"/>
</dbReference>
<feature type="transmembrane region" description="Helical" evidence="6">
    <location>
        <begin position="315"/>
        <end position="335"/>
    </location>
</feature>
<gene>
    <name evidence="7" type="ORF">G2W53_016674</name>
</gene>
<evidence type="ECO:0000256" key="4">
    <source>
        <dbReference type="ARBA" id="ARBA00022989"/>
    </source>
</evidence>
<evidence type="ECO:0000313" key="8">
    <source>
        <dbReference type="Proteomes" id="UP000634136"/>
    </source>
</evidence>
<keyword evidence="8" id="KW-1185">Reference proteome</keyword>
<protein>
    <submittedName>
        <fullName evidence="7">Protein NRT1/ PTR FAMILY 5.14-like</fullName>
    </submittedName>
</protein>